<dbReference type="InterPro" id="IPR038081">
    <property type="entry name" value="CalX-like_sf"/>
</dbReference>
<evidence type="ECO:0000313" key="2">
    <source>
        <dbReference type="EMBL" id="OQR68811.1"/>
    </source>
</evidence>
<accession>A0A1V9X606</accession>
<dbReference type="OrthoDB" id="9947707at2759"/>
<sequence>MNGRGAAVIKPSVQETGASKTISVVIIDEERYEKNLSFTLQLGQPKTEQLVGGNKTPGLLDECFKNTLHWQVGAAAALGGHRNSGMTGHVERSGQSGKTHS</sequence>
<dbReference type="InParanoid" id="A0A1V9X606"/>
<keyword evidence="3" id="KW-1185">Reference proteome</keyword>
<evidence type="ECO:0000256" key="1">
    <source>
        <dbReference type="SAM" id="MobiDB-lite"/>
    </source>
</evidence>
<dbReference type="SUPFAM" id="SSF141072">
    <property type="entry name" value="CalX-like"/>
    <property type="match status" value="1"/>
</dbReference>
<proteinExistence type="predicted"/>
<name>A0A1V9X606_9ACAR</name>
<feature type="region of interest" description="Disordered" evidence="1">
    <location>
        <begin position="79"/>
        <end position="101"/>
    </location>
</feature>
<evidence type="ECO:0000313" key="3">
    <source>
        <dbReference type="Proteomes" id="UP000192247"/>
    </source>
</evidence>
<organism evidence="2 3">
    <name type="scientific">Tropilaelaps mercedesae</name>
    <dbReference type="NCBI Taxonomy" id="418985"/>
    <lineage>
        <taxon>Eukaryota</taxon>
        <taxon>Metazoa</taxon>
        <taxon>Ecdysozoa</taxon>
        <taxon>Arthropoda</taxon>
        <taxon>Chelicerata</taxon>
        <taxon>Arachnida</taxon>
        <taxon>Acari</taxon>
        <taxon>Parasitiformes</taxon>
        <taxon>Mesostigmata</taxon>
        <taxon>Gamasina</taxon>
        <taxon>Dermanyssoidea</taxon>
        <taxon>Laelapidae</taxon>
        <taxon>Tropilaelaps</taxon>
    </lineage>
</organism>
<dbReference type="Gene3D" id="2.60.40.2030">
    <property type="match status" value="1"/>
</dbReference>
<dbReference type="AlphaFoldDB" id="A0A1V9X606"/>
<gene>
    <name evidence="2" type="ORF">BIW11_04492</name>
</gene>
<comment type="caution">
    <text evidence="2">The sequence shown here is derived from an EMBL/GenBank/DDBJ whole genome shotgun (WGS) entry which is preliminary data.</text>
</comment>
<protein>
    <submittedName>
        <fullName evidence="2">Uncharacterized protein</fullName>
    </submittedName>
</protein>
<reference evidence="2 3" key="1">
    <citation type="journal article" date="2017" name="Gigascience">
        <title>Draft genome of the honey bee ectoparasitic mite, Tropilaelaps mercedesae, is shaped by the parasitic life history.</title>
        <authorList>
            <person name="Dong X."/>
            <person name="Armstrong S.D."/>
            <person name="Xia D."/>
            <person name="Makepeace B.L."/>
            <person name="Darby A.C."/>
            <person name="Kadowaki T."/>
        </authorList>
    </citation>
    <scope>NUCLEOTIDE SEQUENCE [LARGE SCALE GENOMIC DNA]</scope>
    <source>
        <strain evidence="2">Wuxi-XJTLU</strain>
    </source>
</reference>
<dbReference type="Proteomes" id="UP000192247">
    <property type="component" value="Unassembled WGS sequence"/>
</dbReference>
<dbReference type="EMBL" id="MNPL01023304">
    <property type="protein sequence ID" value="OQR68811.1"/>
    <property type="molecule type" value="Genomic_DNA"/>
</dbReference>